<dbReference type="EMBL" id="CP002779">
    <property type="protein sequence ID" value="AEH24899.1"/>
    <property type="molecule type" value="Genomic_DNA"/>
</dbReference>
<accession>F8AF71</accession>
<keyword evidence="1" id="KW-0472">Membrane</keyword>
<keyword evidence="1" id="KW-1133">Transmembrane helix</keyword>
<dbReference type="HOGENOM" id="CLU_881722_0_0_2"/>
<dbReference type="Proteomes" id="UP000008386">
    <property type="component" value="Chromosome"/>
</dbReference>
<evidence type="ECO:0000256" key="1">
    <source>
        <dbReference type="SAM" id="Phobius"/>
    </source>
</evidence>
<feature type="transmembrane region" description="Helical" evidence="1">
    <location>
        <begin position="124"/>
        <end position="149"/>
    </location>
</feature>
<gene>
    <name evidence="2" type="ordered locus">PYCH_12210</name>
</gene>
<proteinExistence type="predicted"/>
<feature type="transmembrane region" description="Helical" evidence="1">
    <location>
        <begin position="190"/>
        <end position="210"/>
    </location>
</feature>
<feature type="transmembrane region" description="Helical" evidence="1">
    <location>
        <begin position="161"/>
        <end position="178"/>
    </location>
</feature>
<protein>
    <submittedName>
        <fullName evidence="2">Uncharacterized protein</fullName>
    </submittedName>
</protein>
<dbReference type="RefSeq" id="WP_013905955.1">
    <property type="nucleotide sequence ID" value="NC_015680.1"/>
</dbReference>
<feature type="transmembrane region" description="Helical" evidence="1">
    <location>
        <begin position="32"/>
        <end position="48"/>
    </location>
</feature>
<sequence length="265" mass="29009">MLEVFNPLPPHVIITSVAIILTIVLSLESRETLYLLIMSFLVLLIATNEGQAEKLLPLLVLMPSIFFLAPKFSRELGFLILGLLLAVPAVRELLTPQKALALSSLSLAISVLLSHGPSGRVTGALWTTLGVVLTLITSLFTPVAPLLPLSYLLTFPRNKRSYAYVILTMGGLAILFRAGPITLPRPELEVPSWLITGTVLQMAVIGYSFVEGWRSLIRKKQTTFLIILATLTLPFIRGNEPEFVLIFSAAAVRALVSFVIPHEET</sequence>
<dbReference type="eggNOG" id="arCOG05847">
    <property type="taxonomic scope" value="Archaea"/>
</dbReference>
<feature type="transmembrane region" description="Helical" evidence="1">
    <location>
        <begin position="99"/>
        <end position="118"/>
    </location>
</feature>
<dbReference type="GeneID" id="10837794"/>
<evidence type="ECO:0000313" key="2">
    <source>
        <dbReference type="EMBL" id="AEH24899.1"/>
    </source>
</evidence>
<dbReference type="KEGG" id="pya:PYCH_12210"/>
<keyword evidence="1" id="KW-0812">Transmembrane</keyword>
<feature type="transmembrane region" description="Helical" evidence="1">
    <location>
        <begin position="76"/>
        <end position="94"/>
    </location>
</feature>
<name>F8AF71_PYRYC</name>
<reference evidence="2 3" key="1">
    <citation type="journal article" date="2011" name="J. Bacteriol.">
        <title>Complete genome sequence of the obligate piezophilic hyperthermophilic archaeon Pyrococcus yayanosii CH1.</title>
        <authorList>
            <person name="Jun X."/>
            <person name="Lupeng L."/>
            <person name="Minjuan X."/>
            <person name="Oger P."/>
            <person name="Fengping W."/>
            <person name="Jebbar M."/>
            <person name="Xiang X."/>
        </authorList>
    </citation>
    <scope>NUCLEOTIDE SEQUENCE [LARGE SCALE GENOMIC DNA]</scope>
    <source>
        <strain evidence="3">CH1 / JCM 16557</strain>
    </source>
</reference>
<dbReference type="AlphaFoldDB" id="F8AF71"/>
<keyword evidence="3" id="KW-1185">Reference proteome</keyword>
<feature type="transmembrane region" description="Helical" evidence="1">
    <location>
        <begin position="7"/>
        <end position="26"/>
    </location>
</feature>
<evidence type="ECO:0000313" key="3">
    <source>
        <dbReference type="Proteomes" id="UP000008386"/>
    </source>
</evidence>
<organism evidence="2 3">
    <name type="scientific">Pyrococcus yayanosii (strain CH1 / JCM 16557)</name>
    <dbReference type="NCBI Taxonomy" id="529709"/>
    <lineage>
        <taxon>Archaea</taxon>
        <taxon>Methanobacteriati</taxon>
        <taxon>Methanobacteriota</taxon>
        <taxon>Thermococci</taxon>
        <taxon>Thermococcales</taxon>
        <taxon>Thermococcaceae</taxon>
        <taxon>Pyrococcus</taxon>
    </lineage>
</organism>